<sequence>MQHIFDLNLKISKLLDSRNYDLVQEILQKEMDDHQHGDYLHLKAIAGFFIDLGDESFNLQFVEKGLNLLLDHKENIQQYVSEDSINYCIGNAYQSIFRINTANIIDFFPIPEKIETLFEAKQHYFKSFKQLDLKNLNHYSIQVLTNLGNNLINSGRYVEALQLYDTVLDYNPDFFYAQAAKADGLITMATFSQCSITTGFFVEVYRLFNNAEKHPIHLEEVRHRVQKGKAYALHSLKELNFCISKIPQEIFLNNEEYKKHSVKLKYFLDNFLSLSEHSLYCKCNGSEIDDIIIGYKNFKTNDKKIVQSELLCNRLKSEFCLSKELLFEYFDEVPLKKETTHYEIVVDGILNGTKYEKLRTSFRLCFGILDKIAEGICYIFNLNISKNESIYFENFWNSKRNNKRWEEINQKKNIHLTALYSIACDLEKINGEFGFYKEWRNKLEHGIFSLNEELYLETNWEEPQFSLKTDVKTFEKETLRLLQLTRAAIFSFVFCARTELIKST</sequence>
<dbReference type="SMART" id="SM00028">
    <property type="entry name" value="TPR"/>
    <property type="match status" value="1"/>
</dbReference>
<dbReference type="InterPro" id="IPR040826">
    <property type="entry name" value="HEPN_LA2681"/>
</dbReference>
<protein>
    <recommendedName>
        <fullName evidence="2">LA2681-like HEPN domain-containing protein</fullName>
    </recommendedName>
</protein>
<evidence type="ECO:0000256" key="1">
    <source>
        <dbReference type="PROSITE-ProRule" id="PRU00339"/>
    </source>
</evidence>
<dbReference type="InterPro" id="IPR019734">
    <property type="entry name" value="TPR_rpt"/>
</dbReference>
<proteinExistence type="predicted"/>
<dbReference type="PROSITE" id="PS50005">
    <property type="entry name" value="TPR"/>
    <property type="match status" value="1"/>
</dbReference>
<organism evidence="3 4">
    <name type="scientific">Epilithonimonas pallida</name>
    <dbReference type="NCBI Taxonomy" id="373671"/>
    <lineage>
        <taxon>Bacteria</taxon>
        <taxon>Pseudomonadati</taxon>
        <taxon>Bacteroidota</taxon>
        <taxon>Flavobacteriia</taxon>
        <taxon>Flavobacteriales</taxon>
        <taxon>Weeksellaceae</taxon>
        <taxon>Chryseobacterium group</taxon>
        <taxon>Epilithonimonas</taxon>
    </lineage>
</organism>
<feature type="repeat" description="TPR" evidence="1">
    <location>
        <begin position="141"/>
        <end position="174"/>
    </location>
</feature>
<name>A0ABY1QYD7_9FLAO</name>
<keyword evidence="1" id="KW-0802">TPR repeat</keyword>
<evidence type="ECO:0000313" key="4">
    <source>
        <dbReference type="Proteomes" id="UP001158050"/>
    </source>
</evidence>
<gene>
    <name evidence="3" type="ORF">SAMN05421679_101410</name>
</gene>
<dbReference type="RefSeq" id="WP_283415311.1">
    <property type="nucleotide sequence ID" value="NZ_FXUO01000001.1"/>
</dbReference>
<keyword evidence="4" id="KW-1185">Reference proteome</keyword>
<feature type="domain" description="LA2681-like HEPN" evidence="2">
    <location>
        <begin position="301"/>
        <end position="499"/>
    </location>
</feature>
<reference evidence="3 4" key="1">
    <citation type="submission" date="2017-05" db="EMBL/GenBank/DDBJ databases">
        <authorList>
            <person name="Varghese N."/>
            <person name="Submissions S."/>
        </authorList>
    </citation>
    <scope>NUCLEOTIDE SEQUENCE [LARGE SCALE GENOMIC DNA]</scope>
    <source>
        <strain evidence="3 4">DSM 18015</strain>
    </source>
</reference>
<accession>A0ABY1QYD7</accession>
<comment type="caution">
    <text evidence="3">The sequence shown here is derived from an EMBL/GenBank/DDBJ whole genome shotgun (WGS) entry which is preliminary data.</text>
</comment>
<evidence type="ECO:0000259" key="2">
    <source>
        <dbReference type="Pfam" id="PF18733"/>
    </source>
</evidence>
<dbReference type="PROSITE" id="PS50293">
    <property type="entry name" value="TPR_REGION"/>
    <property type="match status" value="1"/>
</dbReference>
<dbReference type="InterPro" id="IPR011990">
    <property type="entry name" value="TPR-like_helical_dom_sf"/>
</dbReference>
<dbReference type="EMBL" id="FXUO01000001">
    <property type="protein sequence ID" value="SMP88092.1"/>
    <property type="molecule type" value="Genomic_DNA"/>
</dbReference>
<dbReference type="SUPFAM" id="SSF48452">
    <property type="entry name" value="TPR-like"/>
    <property type="match status" value="1"/>
</dbReference>
<dbReference type="Proteomes" id="UP001158050">
    <property type="component" value="Unassembled WGS sequence"/>
</dbReference>
<evidence type="ECO:0000313" key="3">
    <source>
        <dbReference type="EMBL" id="SMP88092.1"/>
    </source>
</evidence>
<dbReference type="Gene3D" id="1.25.40.10">
    <property type="entry name" value="Tetratricopeptide repeat domain"/>
    <property type="match status" value="1"/>
</dbReference>
<dbReference type="Pfam" id="PF18733">
    <property type="entry name" value="HEPN_LA2681"/>
    <property type="match status" value="1"/>
</dbReference>